<feature type="non-terminal residue" evidence="1">
    <location>
        <position position="1"/>
    </location>
</feature>
<proteinExistence type="predicted"/>
<reference evidence="1" key="1">
    <citation type="submission" date="2020-02" db="EMBL/GenBank/DDBJ databases">
        <authorList>
            <person name="Meier V. D."/>
        </authorList>
    </citation>
    <scope>NUCLEOTIDE SEQUENCE</scope>
    <source>
        <strain evidence="1">AVDCRST_MAG13</strain>
    </source>
</reference>
<dbReference type="AlphaFoldDB" id="A0A6J4RTL7"/>
<sequence length="123" mass="13638">TPPAARPPAGRPRGLGLFRIGSQRLRTALRRGVRFSARCEGGCPLEVQLRVDRPTQRRLGLRSAVVGRRTLRLRGSRTTAVRVQFTRAARTRLRRERAVRVILVAVVPGAVEGGRVITSARLR</sequence>
<organism evidence="1">
    <name type="scientific">uncultured Solirubrobacteraceae bacterium</name>
    <dbReference type="NCBI Taxonomy" id="1162706"/>
    <lineage>
        <taxon>Bacteria</taxon>
        <taxon>Bacillati</taxon>
        <taxon>Actinomycetota</taxon>
        <taxon>Thermoleophilia</taxon>
        <taxon>Solirubrobacterales</taxon>
        <taxon>Solirubrobacteraceae</taxon>
        <taxon>environmental samples</taxon>
    </lineage>
</organism>
<evidence type="ECO:0000313" key="1">
    <source>
        <dbReference type="EMBL" id="CAA9477375.1"/>
    </source>
</evidence>
<name>A0A6J4RTL7_9ACTN</name>
<gene>
    <name evidence="1" type="ORF">AVDCRST_MAG13-937</name>
</gene>
<accession>A0A6J4RTL7</accession>
<dbReference type="EMBL" id="CADCVO010000144">
    <property type="protein sequence ID" value="CAA9477375.1"/>
    <property type="molecule type" value="Genomic_DNA"/>
</dbReference>
<protein>
    <submittedName>
        <fullName evidence="1">Uncharacterized protein</fullName>
    </submittedName>
</protein>